<reference evidence="2 3" key="1">
    <citation type="submission" date="2021-06" db="EMBL/GenBank/DDBJ databases">
        <title>Rhodobacteraceae bacterium strain HSP-20.</title>
        <authorList>
            <person name="Chen W.-M."/>
        </authorList>
    </citation>
    <scope>NUCLEOTIDE SEQUENCE [LARGE SCALE GENOMIC DNA]</scope>
    <source>
        <strain evidence="2 3">HSP-20</strain>
    </source>
</reference>
<dbReference type="PANTHER" id="PTHR45655">
    <property type="entry name" value="GUANYLATE CYCLASE SOLUBLE SUBUNIT BETA-2"/>
    <property type="match status" value="1"/>
</dbReference>
<organism evidence="2 3">
    <name type="scientific">Paragemmobacter amnigenus</name>
    <dbReference type="NCBI Taxonomy" id="2852097"/>
    <lineage>
        <taxon>Bacteria</taxon>
        <taxon>Pseudomonadati</taxon>
        <taxon>Pseudomonadota</taxon>
        <taxon>Alphaproteobacteria</taxon>
        <taxon>Rhodobacterales</taxon>
        <taxon>Paracoccaceae</taxon>
        <taxon>Paragemmobacter</taxon>
    </lineage>
</organism>
<dbReference type="Proteomes" id="UP000731907">
    <property type="component" value="Unassembled WGS sequence"/>
</dbReference>
<dbReference type="InterPro" id="IPR038158">
    <property type="entry name" value="H-NOX_domain_sf"/>
</dbReference>
<keyword evidence="3" id="KW-1185">Reference proteome</keyword>
<proteinExistence type="predicted"/>
<dbReference type="InterPro" id="IPR024096">
    <property type="entry name" value="NO_sig/Golgi_transp_ligand-bd"/>
</dbReference>
<protein>
    <submittedName>
        <fullName evidence="2">Heme NO-binding domain-containing protein</fullName>
    </submittedName>
</protein>
<dbReference type="Pfam" id="PF07700">
    <property type="entry name" value="HNOB"/>
    <property type="match status" value="1"/>
</dbReference>
<sequence length="193" mass="20370">MNGLINRAIQCFLRDGWGGAAWADAARAAGAPVAGFEPLLDYDPALTGRLVAAAAARLDRAPDCLLEDLGTYLVSHPSRAGVRRLLRFAGPDFREFLQTLEDLPARVRLALPDLVLPAMQLRQEGNLYLLRLGPGVPGIAPVAVGLLRAMADDYGALAVLSAGPEAADGSAEVTIRLLDEGFAAGRDFLLGRA</sequence>
<feature type="domain" description="Heme NO-binding" evidence="1">
    <location>
        <begin position="3"/>
        <end position="154"/>
    </location>
</feature>
<accession>A0ABS6JAX8</accession>
<evidence type="ECO:0000259" key="1">
    <source>
        <dbReference type="Pfam" id="PF07700"/>
    </source>
</evidence>
<dbReference type="EMBL" id="JAAATX020000013">
    <property type="protein sequence ID" value="MBU9699642.1"/>
    <property type="molecule type" value="Genomic_DNA"/>
</dbReference>
<name>A0ABS6JAX8_9RHOB</name>
<dbReference type="Gene3D" id="3.90.1520.10">
    <property type="entry name" value="H-NOX domain"/>
    <property type="match status" value="1"/>
</dbReference>
<gene>
    <name evidence="2" type="ORF">GU927_017500</name>
</gene>
<evidence type="ECO:0000313" key="2">
    <source>
        <dbReference type="EMBL" id="MBU9699642.1"/>
    </source>
</evidence>
<comment type="caution">
    <text evidence="2">The sequence shown here is derived from an EMBL/GenBank/DDBJ whole genome shotgun (WGS) entry which is preliminary data.</text>
</comment>
<dbReference type="InterPro" id="IPR011644">
    <property type="entry name" value="Heme_NO-bd"/>
</dbReference>
<dbReference type="RefSeq" id="WP_161763751.1">
    <property type="nucleotide sequence ID" value="NZ_JAAATX020000013.1"/>
</dbReference>
<dbReference type="SUPFAM" id="SSF111126">
    <property type="entry name" value="Ligand-binding domain in the NO signalling and Golgi transport"/>
    <property type="match status" value="1"/>
</dbReference>
<evidence type="ECO:0000313" key="3">
    <source>
        <dbReference type="Proteomes" id="UP000731907"/>
    </source>
</evidence>
<dbReference type="PANTHER" id="PTHR45655:SF13">
    <property type="entry name" value="SOLUBLE GUANYLATE CYCLASE GCY-32-RELATED"/>
    <property type="match status" value="1"/>
</dbReference>